<dbReference type="OMA" id="FPPHYAE"/>
<dbReference type="Pfam" id="PF04810">
    <property type="entry name" value="zf-Sec23_Sec24"/>
    <property type="match status" value="1"/>
</dbReference>
<dbReference type="InterPro" id="IPR006896">
    <property type="entry name" value="Sec23/24_trunk_dom"/>
</dbReference>
<dbReference type="PANTHER" id="PTHR11141:SF0">
    <property type="entry name" value="PROTEIN TRANSPORT PROTEIN SEC23"/>
    <property type="match status" value="1"/>
</dbReference>
<dbReference type="InterPro" id="IPR037364">
    <property type="entry name" value="Sec23"/>
</dbReference>
<dbReference type="SUPFAM" id="SSF81811">
    <property type="entry name" value="Helical domain of Sec23/24"/>
    <property type="match status" value="1"/>
</dbReference>
<dbReference type="OrthoDB" id="10256289at2759"/>
<dbReference type="InterPro" id="IPR029006">
    <property type="entry name" value="ADF-H/Gelsolin-like_dom_sf"/>
</dbReference>
<dbReference type="Gene3D" id="1.20.120.730">
    <property type="entry name" value="Sec23/Sec24 helical domain"/>
    <property type="match status" value="1"/>
</dbReference>
<comment type="similarity">
    <text evidence="3 12">Belongs to the SEC23/SEC24 family. SEC23 subfamily.</text>
</comment>
<organism evidence="17 18">
    <name type="scientific">Edhazardia aedis (strain USNM 41457)</name>
    <name type="common">Microsporidian parasite</name>
    <dbReference type="NCBI Taxonomy" id="1003232"/>
    <lineage>
        <taxon>Eukaryota</taxon>
        <taxon>Fungi</taxon>
        <taxon>Fungi incertae sedis</taxon>
        <taxon>Microsporidia</taxon>
        <taxon>Edhazardia</taxon>
    </lineage>
</organism>
<dbReference type="Pfam" id="PF08033">
    <property type="entry name" value="Sec23_BS"/>
    <property type="match status" value="1"/>
</dbReference>
<dbReference type="InterPro" id="IPR036465">
    <property type="entry name" value="vWFA_dom_sf"/>
</dbReference>
<gene>
    <name evidence="17" type="ORF">EDEG_03586</name>
</gene>
<evidence type="ECO:0000256" key="2">
    <source>
        <dbReference type="ARBA" id="ARBA00004397"/>
    </source>
</evidence>
<feature type="domain" description="Sec23/Sec24 helical" evidence="15">
    <location>
        <begin position="538"/>
        <end position="636"/>
    </location>
</feature>
<keyword evidence="5 12" id="KW-0479">Metal-binding</keyword>
<evidence type="ECO:0000256" key="8">
    <source>
        <dbReference type="ARBA" id="ARBA00022892"/>
    </source>
</evidence>
<dbReference type="GO" id="GO:0008270">
    <property type="term" value="F:zinc ion binding"/>
    <property type="evidence" value="ECO:0007669"/>
    <property type="project" value="InterPro"/>
</dbReference>
<proteinExistence type="inferred from homology"/>
<dbReference type="InterPro" id="IPR012990">
    <property type="entry name" value="Beta-sandwich_Sec23_24"/>
</dbReference>
<keyword evidence="7 12" id="KW-0862">Zinc</keyword>
<dbReference type="SUPFAM" id="SSF81995">
    <property type="entry name" value="beta-sandwich domain of Sec23/24"/>
    <property type="match status" value="1"/>
</dbReference>
<dbReference type="SUPFAM" id="SSF53300">
    <property type="entry name" value="vWA-like"/>
    <property type="match status" value="1"/>
</dbReference>
<dbReference type="InterPro" id="IPR006900">
    <property type="entry name" value="Sec23/24_helical_dom"/>
</dbReference>
<evidence type="ECO:0000256" key="6">
    <source>
        <dbReference type="ARBA" id="ARBA00022824"/>
    </source>
</evidence>
<dbReference type="Gene3D" id="3.40.20.10">
    <property type="entry name" value="Severin"/>
    <property type="match status" value="1"/>
</dbReference>
<keyword evidence="6 12" id="KW-0256">Endoplasmic reticulum</keyword>
<reference evidence="17 18" key="1">
    <citation type="submission" date="2011-08" db="EMBL/GenBank/DDBJ databases">
        <authorList>
            <person name="Liu Z.J."/>
            <person name="Shi F.L."/>
            <person name="Lu J.Q."/>
            <person name="Li M."/>
            <person name="Wang Z.L."/>
        </authorList>
    </citation>
    <scope>NUCLEOTIDE SEQUENCE [LARGE SCALE GENOMIC DNA]</scope>
    <source>
        <strain evidence="17 18">USNM 41457</strain>
    </source>
</reference>
<keyword evidence="8 12" id="KW-0931">ER-Golgi transport</keyword>
<dbReference type="GO" id="GO:0005789">
    <property type="term" value="C:endoplasmic reticulum membrane"/>
    <property type="evidence" value="ECO:0007669"/>
    <property type="project" value="UniProtKB-SubCell"/>
</dbReference>
<protein>
    <recommendedName>
        <fullName evidence="12">Protein transport protein SEC23</fullName>
    </recommendedName>
</protein>
<dbReference type="GO" id="GO:0090110">
    <property type="term" value="P:COPII-coated vesicle cargo loading"/>
    <property type="evidence" value="ECO:0007669"/>
    <property type="project" value="TreeGrafter"/>
</dbReference>
<keyword evidence="18" id="KW-1185">Reference proteome</keyword>
<evidence type="ECO:0000256" key="3">
    <source>
        <dbReference type="ARBA" id="ARBA00009210"/>
    </source>
</evidence>
<accession>J9DKM5</accession>
<dbReference type="InParanoid" id="J9DKM5"/>
<evidence type="ECO:0000313" key="18">
    <source>
        <dbReference type="Proteomes" id="UP000003163"/>
    </source>
</evidence>
<keyword evidence="4 12" id="KW-0813">Transport</keyword>
<keyword evidence="11 12" id="KW-0968">Cytoplasmic vesicle</keyword>
<evidence type="ECO:0000259" key="15">
    <source>
        <dbReference type="Pfam" id="PF04815"/>
    </source>
</evidence>
<evidence type="ECO:0000256" key="4">
    <source>
        <dbReference type="ARBA" id="ARBA00022448"/>
    </source>
</evidence>
<evidence type="ECO:0000256" key="5">
    <source>
        <dbReference type="ARBA" id="ARBA00022723"/>
    </source>
</evidence>
<keyword evidence="12" id="KW-0963">Cytoplasm</keyword>
<evidence type="ECO:0000259" key="14">
    <source>
        <dbReference type="Pfam" id="PF04811"/>
    </source>
</evidence>
<evidence type="ECO:0000256" key="7">
    <source>
        <dbReference type="ARBA" id="ARBA00022833"/>
    </source>
</evidence>
<dbReference type="EMBL" id="AFBI03000101">
    <property type="protein sequence ID" value="EJW01942.1"/>
    <property type="molecule type" value="Genomic_DNA"/>
</dbReference>
<feature type="domain" description="Sec23/Sec24 beta-sandwich" evidence="16">
    <location>
        <begin position="447"/>
        <end position="526"/>
    </location>
</feature>
<keyword evidence="9 12" id="KW-0653">Protein transport</keyword>
<comment type="subcellular location">
    <subcellularLocation>
        <location evidence="12">Cytoplasm</location>
    </subcellularLocation>
    <subcellularLocation>
        <location evidence="1 12">Cytoplasmic vesicle</location>
        <location evidence="1 12">COPII-coated vesicle membrane</location>
        <topology evidence="1 12">Peripheral membrane protein</topology>
        <orientation evidence="1 12">Cytoplasmic side</orientation>
    </subcellularLocation>
    <subcellularLocation>
        <location evidence="2 12">Endoplasmic reticulum membrane</location>
        <topology evidence="2 12">Peripheral membrane protein</topology>
        <orientation evidence="2 12">Cytoplasmic side</orientation>
    </subcellularLocation>
    <subcellularLocation>
        <location evidence="12">Golgi apparatus membrane</location>
        <topology evidence="12">Peripheral membrane protein</topology>
        <orientation evidence="12">Cytoplasmic side</orientation>
    </subcellularLocation>
</comment>
<name>J9DKM5_EDHAE</name>
<dbReference type="Proteomes" id="UP000003163">
    <property type="component" value="Unassembled WGS sequence"/>
</dbReference>
<dbReference type="VEuPathDB" id="MicrosporidiaDB:EDEG_03586"/>
<dbReference type="PANTHER" id="PTHR11141">
    <property type="entry name" value="PROTEIN TRANSPORT PROTEIN SEC23"/>
    <property type="match status" value="1"/>
</dbReference>
<dbReference type="GO" id="GO:0000139">
    <property type="term" value="C:Golgi membrane"/>
    <property type="evidence" value="ECO:0007669"/>
    <property type="project" value="UniProtKB-SubCell"/>
</dbReference>
<evidence type="ECO:0000256" key="12">
    <source>
        <dbReference type="RuleBase" id="RU365030"/>
    </source>
</evidence>
<dbReference type="InterPro" id="IPR036175">
    <property type="entry name" value="Sec23/24_helical_dom_sf"/>
</dbReference>
<dbReference type="GO" id="GO:0030127">
    <property type="term" value="C:COPII vesicle coat"/>
    <property type="evidence" value="ECO:0007669"/>
    <property type="project" value="InterPro"/>
</dbReference>
<sequence>MEDQIREIELKDGVRLPYNVFPVKPIESLPISLLYTPLQPLSRTLSYEPIFCTNCKAIVNPFSEVNFLQKCWTCVFCKKSNTFPLYLKDVLPNNLPFEFVDTTVEYELSRECVDPCYIFLIDLCAFDSLRFELLVDAVRTAFALINDDAQICFVTFGTNINLIADDKVRRVFVFSGKKKYERDDLMRVFDRESEKFAGLRSHGFLVKKFFKKKSFFVIENTNCGVDIKLSSLDVSFMQRDPFPVKDGKRPLRCTGSAISFATSLIDILDSGTKIMLFTQGPCTFGPGTVCSLSLKDSIRSLSHILKGKAAFNKSATAFYTEMANRMVLQGTSLDIFSTTIEDIGIFEMKSLCDLTGGSLVMSPDFDRKTYLSSIIKHLKSPNTSYGTIFDPKIINQLRSRSLSNAEIEKAIYSENNDEFTINNKHTDQFPFSINGAIKSYRGFEKRYNAKMKFITTPNIAYKGVIGTGSAVQNIWKINCLRETQNITVLLEPQNPKPQEISYIQILTTSQRNRKLITRVTTLARAFDDNLEKITLGFDQEAACVLQARIYTYLNKFEEDIDLVRRIDRNLIRFVKKYGIYTKEDMNSVTLPDSMSFFPNFMYFLRRSLLVQTENSSPDMTTYFRSIVSREKVTEALTVIFPILTSYHYADGILPVEIDSTSLRPDTILLLDIFTHVLIWKGEHISNWIKQKIHEKEEYKSISDIINLCLNKAKDIVNSRMITPMFVVTEAGNSQERILLSRVNPSRQGAHIVTDDIDFDTFFRCLCKIVVES</sequence>
<keyword evidence="12" id="KW-0333">Golgi apparatus</keyword>
<evidence type="ECO:0000259" key="13">
    <source>
        <dbReference type="Pfam" id="PF04810"/>
    </source>
</evidence>
<evidence type="ECO:0000256" key="10">
    <source>
        <dbReference type="ARBA" id="ARBA00023136"/>
    </source>
</evidence>
<dbReference type="FunCoup" id="J9DKM5">
    <property type="interactions" value="138"/>
</dbReference>
<dbReference type="GO" id="GO:0006886">
    <property type="term" value="P:intracellular protein transport"/>
    <property type="evidence" value="ECO:0007669"/>
    <property type="project" value="InterPro"/>
</dbReference>
<dbReference type="AlphaFoldDB" id="J9DKM5"/>
<dbReference type="Gene3D" id="2.30.30.380">
    <property type="entry name" value="Zn-finger domain of Sec23/24"/>
    <property type="match status" value="1"/>
</dbReference>
<dbReference type="SUPFAM" id="SSF82919">
    <property type="entry name" value="Zn-finger domain of Sec23/24"/>
    <property type="match status" value="1"/>
</dbReference>
<dbReference type="Pfam" id="PF04811">
    <property type="entry name" value="Sec23_trunk"/>
    <property type="match status" value="1"/>
</dbReference>
<dbReference type="GO" id="GO:0005096">
    <property type="term" value="F:GTPase activator activity"/>
    <property type="evidence" value="ECO:0007669"/>
    <property type="project" value="TreeGrafter"/>
</dbReference>
<comment type="function">
    <text evidence="12">Component of the coat protein complex II (COPII) which promotes the formation of transport vesicles from the endoplasmic reticulum (ER). The coat has two main functions, the physical deformation of the endoplasmic reticulum membrane into vesicles and the selection of cargo molecules.</text>
</comment>
<evidence type="ECO:0000256" key="1">
    <source>
        <dbReference type="ARBA" id="ARBA00004299"/>
    </source>
</evidence>
<dbReference type="Gene3D" id="3.40.50.410">
    <property type="entry name" value="von Willebrand factor, type A domain"/>
    <property type="match status" value="1"/>
</dbReference>
<comment type="caution">
    <text evidence="17">The sequence shown here is derived from an EMBL/GenBank/DDBJ whole genome shotgun (WGS) entry which is preliminary data.</text>
</comment>
<dbReference type="Pfam" id="PF04815">
    <property type="entry name" value="Sec23_helical"/>
    <property type="match status" value="1"/>
</dbReference>
<evidence type="ECO:0000256" key="9">
    <source>
        <dbReference type="ARBA" id="ARBA00022927"/>
    </source>
</evidence>
<feature type="domain" description="Zinc finger Sec23/Sec24-type" evidence="13">
    <location>
        <begin position="49"/>
        <end position="84"/>
    </location>
</feature>
<evidence type="ECO:0000256" key="11">
    <source>
        <dbReference type="ARBA" id="ARBA00023329"/>
    </source>
</evidence>
<dbReference type="GO" id="GO:0070971">
    <property type="term" value="C:endoplasmic reticulum exit site"/>
    <property type="evidence" value="ECO:0007669"/>
    <property type="project" value="TreeGrafter"/>
</dbReference>
<evidence type="ECO:0000313" key="17">
    <source>
        <dbReference type="EMBL" id="EJW01942.1"/>
    </source>
</evidence>
<keyword evidence="10 12" id="KW-0472">Membrane</keyword>
<dbReference type="STRING" id="1003232.J9DKM5"/>
<evidence type="ECO:0000259" key="16">
    <source>
        <dbReference type="Pfam" id="PF08033"/>
    </source>
</evidence>
<reference evidence="18" key="2">
    <citation type="submission" date="2015-07" db="EMBL/GenBank/DDBJ databases">
        <title>Contrasting host-pathogen interactions and genome evolution in two generalist and specialist microsporidian pathogens of mosquitoes.</title>
        <authorList>
            <consortium name="The Broad Institute Genomics Platform"/>
            <consortium name="The Broad Institute Genome Sequencing Center for Infectious Disease"/>
            <person name="Cuomo C.A."/>
            <person name="Sanscrainte N.D."/>
            <person name="Goldberg J.M."/>
            <person name="Heiman D."/>
            <person name="Young S."/>
            <person name="Zeng Q."/>
            <person name="Becnel J.J."/>
            <person name="Birren B.W."/>
        </authorList>
    </citation>
    <scope>NUCLEOTIDE SEQUENCE [LARGE SCALE GENOMIC DNA]</scope>
    <source>
        <strain evidence="18">USNM 41457</strain>
    </source>
</reference>
<dbReference type="InterPro" id="IPR006895">
    <property type="entry name" value="Znf_Sec23_Sec24"/>
</dbReference>
<dbReference type="SUPFAM" id="SSF82754">
    <property type="entry name" value="C-terminal, gelsolin-like domain of Sec23/24"/>
    <property type="match status" value="1"/>
</dbReference>
<dbReference type="HOGENOM" id="CLU_008658_3_0_1"/>
<feature type="domain" description="Sec23/Sec24 trunk" evidence="14">
    <location>
        <begin position="115"/>
        <end position="373"/>
    </location>
</feature>
<dbReference type="InterPro" id="IPR036174">
    <property type="entry name" value="Znf_Sec23_Sec24_sf"/>
</dbReference>
<dbReference type="InterPro" id="IPR036180">
    <property type="entry name" value="Gelsolin-like_dom_sf"/>
</dbReference>